<dbReference type="GO" id="GO:0034272">
    <property type="term" value="C:phosphatidylinositol 3-kinase complex, class III, type II"/>
    <property type="evidence" value="ECO:0007669"/>
    <property type="project" value="TreeGrafter"/>
</dbReference>
<dbReference type="PROSITE" id="PS50011">
    <property type="entry name" value="PROTEIN_KINASE_DOM"/>
    <property type="match status" value="1"/>
</dbReference>
<feature type="repeat" description="WD" evidence="10">
    <location>
        <begin position="1245"/>
        <end position="1277"/>
    </location>
</feature>
<dbReference type="SUPFAM" id="SSF56112">
    <property type="entry name" value="Protein kinase-like (PK-like)"/>
    <property type="match status" value="1"/>
</dbReference>
<evidence type="ECO:0000256" key="3">
    <source>
        <dbReference type="ARBA" id="ARBA00022574"/>
    </source>
</evidence>
<dbReference type="FunFam" id="1.10.510.10:FF:000497">
    <property type="entry name" value="Phosphoinositide 3-kinase regulatory subunit"/>
    <property type="match status" value="1"/>
</dbReference>
<dbReference type="PROSITE" id="PS50082">
    <property type="entry name" value="WD_REPEATS_2"/>
    <property type="match status" value="2"/>
</dbReference>
<dbReference type="InterPro" id="IPR036322">
    <property type="entry name" value="WD40_repeat_dom_sf"/>
</dbReference>
<dbReference type="GO" id="GO:0006623">
    <property type="term" value="P:protein targeting to vacuole"/>
    <property type="evidence" value="ECO:0007669"/>
    <property type="project" value="TreeGrafter"/>
</dbReference>
<feature type="compositionally biased region" description="Low complexity" evidence="11">
    <location>
        <begin position="967"/>
        <end position="976"/>
    </location>
</feature>
<feature type="compositionally biased region" description="Low complexity" evidence="11">
    <location>
        <begin position="1055"/>
        <end position="1072"/>
    </location>
</feature>
<feature type="region of interest" description="Disordered" evidence="11">
    <location>
        <begin position="957"/>
        <end position="976"/>
    </location>
</feature>
<evidence type="ECO:0000256" key="1">
    <source>
        <dbReference type="ARBA" id="ARBA00012513"/>
    </source>
</evidence>
<keyword evidence="7" id="KW-0418">Kinase</keyword>
<dbReference type="EMBL" id="RBNJ01000243">
    <property type="protein sequence ID" value="RUS35035.1"/>
    <property type="molecule type" value="Genomic_DNA"/>
</dbReference>
<dbReference type="SMART" id="SM00220">
    <property type="entry name" value="S_TKc"/>
    <property type="match status" value="1"/>
</dbReference>
<accession>A0A433QZ73</accession>
<feature type="compositionally biased region" description="Low complexity" evidence="11">
    <location>
        <begin position="837"/>
        <end position="849"/>
    </location>
</feature>
<evidence type="ECO:0000256" key="9">
    <source>
        <dbReference type="PROSITE-ProRule" id="PRU00103"/>
    </source>
</evidence>
<dbReference type="InterPro" id="IPR015943">
    <property type="entry name" value="WD40/YVTN_repeat-like_dom_sf"/>
</dbReference>
<dbReference type="Pfam" id="PF22956">
    <property type="entry name" value="VPS15-like_hel"/>
    <property type="match status" value="1"/>
</dbReference>
<organism evidence="13 14">
    <name type="scientific">Jimgerdemannia flammicorona</name>
    <dbReference type="NCBI Taxonomy" id="994334"/>
    <lineage>
        <taxon>Eukaryota</taxon>
        <taxon>Fungi</taxon>
        <taxon>Fungi incertae sedis</taxon>
        <taxon>Mucoromycota</taxon>
        <taxon>Mucoromycotina</taxon>
        <taxon>Endogonomycetes</taxon>
        <taxon>Endogonales</taxon>
        <taxon>Endogonaceae</taxon>
        <taxon>Jimgerdemannia</taxon>
    </lineage>
</organism>
<dbReference type="InterPro" id="IPR045162">
    <property type="entry name" value="Vps15-like"/>
</dbReference>
<dbReference type="PANTHER" id="PTHR17583">
    <property type="entry name" value="PHOSPHOINOSITIDE 3-KINASE REGULATORY SUBUNIT 4"/>
    <property type="match status" value="1"/>
</dbReference>
<dbReference type="PANTHER" id="PTHR17583:SF0">
    <property type="entry name" value="PHOSPHOINOSITIDE 3-KINASE REGULATORY SUBUNIT 4"/>
    <property type="match status" value="1"/>
</dbReference>
<dbReference type="InterPro" id="IPR016024">
    <property type="entry name" value="ARM-type_fold"/>
</dbReference>
<feature type="domain" description="Protein kinase" evidence="12">
    <location>
        <begin position="27"/>
        <end position="317"/>
    </location>
</feature>
<dbReference type="InterPro" id="IPR000719">
    <property type="entry name" value="Prot_kinase_dom"/>
</dbReference>
<name>A0A433QZ73_9FUNG</name>
<dbReference type="CDD" id="cd13980">
    <property type="entry name" value="STKc_Vps15"/>
    <property type="match status" value="1"/>
</dbReference>
<keyword evidence="4" id="KW-0808">Transferase</keyword>
<evidence type="ECO:0000256" key="5">
    <source>
        <dbReference type="ARBA" id="ARBA00022737"/>
    </source>
</evidence>
<dbReference type="InterPro" id="IPR011009">
    <property type="entry name" value="Kinase-like_dom_sf"/>
</dbReference>
<dbReference type="Gene3D" id="2.130.10.10">
    <property type="entry name" value="YVTN repeat-like/Quinoprotein amine dehydrogenase"/>
    <property type="match status" value="2"/>
</dbReference>
<keyword evidence="2" id="KW-0723">Serine/threonine-protein kinase</keyword>
<dbReference type="InterPro" id="IPR001680">
    <property type="entry name" value="WD40_rpt"/>
</dbReference>
<dbReference type="InterPro" id="IPR011989">
    <property type="entry name" value="ARM-like"/>
</dbReference>
<evidence type="ECO:0000256" key="7">
    <source>
        <dbReference type="ARBA" id="ARBA00022777"/>
    </source>
</evidence>
<keyword evidence="5" id="KW-0677">Repeat</keyword>
<feature type="compositionally biased region" description="Polar residues" evidence="11">
    <location>
        <begin position="1592"/>
        <end position="1606"/>
    </location>
</feature>
<evidence type="ECO:0000256" key="2">
    <source>
        <dbReference type="ARBA" id="ARBA00022527"/>
    </source>
</evidence>
<dbReference type="GO" id="GO:0034271">
    <property type="term" value="C:phosphatidylinositol 3-kinase complex, class III, type I"/>
    <property type="evidence" value="ECO:0007669"/>
    <property type="project" value="TreeGrafter"/>
</dbReference>
<dbReference type="FunFam" id="1.25.10.10:FF:000342">
    <property type="entry name" value="Serine/threonine-protein kinase VPS15"/>
    <property type="match status" value="1"/>
</dbReference>
<evidence type="ECO:0000256" key="8">
    <source>
        <dbReference type="ARBA" id="ARBA00022840"/>
    </source>
</evidence>
<evidence type="ECO:0000256" key="4">
    <source>
        <dbReference type="ARBA" id="ARBA00022679"/>
    </source>
</evidence>
<dbReference type="SUPFAM" id="SSF50978">
    <property type="entry name" value="WD40 repeat-like"/>
    <property type="match status" value="1"/>
</dbReference>
<protein>
    <recommendedName>
        <fullName evidence="1">non-specific serine/threonine protein kinase</fullName>
        <ecNumber evidence="1">2.7.11.1</ecNumber>
    </recommendedName>
</protein>
<dbReference type="Pfam" id="PF00069">
    <property type="entry name" value="Pkinase"/>
    <property type="match status" value="1"/>
</dbReference>
<evidence type="ECO:0000313" key="14">
    <source>
        <dbReference type="Proteomes" id="UP000274822"/>
    </source>
</evidence>
<evidence type="ECO:0000313" key="13">
    <source>
        <dbReference type="EMBL" id="RUS35035.1"/>
    </source>
</evidence>
<feature type="region of interest" description="Disordered" evidence="11">
    <location>
        <begin position="1009"/>
        <end position="1081"/>
    </location>
</feature>
<gene>
    <name evidence="13" type="ORF">BC938DRAFT_476587</name>
</gene>
<dbReference type="Pfam" id="PF00400">
    <property type="entry name" value="WD40"/>
    <property type="match status" value="2"/>
</dbReference>
<keyword evidence="8" id="KW-0067">ATP-binding</keyword>
<dbReference type="InterPro" id="IPR055231">
    <property type="entry name" value="2AA_helical"/>
</dbReference>
<dbReference type="SUPFAM" id="SSF48371">
    <property type="entry name" value="ARM repeat"/>
    <property type="match status" value="1"/>
</dbReference>
<comment type="caution">
    <text evidence="13">The sequence shown here is derived from an EMBL/GenBank/DDBJ whole genome shotgun (WGS) entry which is preliminary data.</text>
</comment>
<sequence length="1668" mass="185510">MGNKVSSATHSTATAGIDSYVAELGDITYERSLGSARFMKTIRGRHKDGLVVVKIFVKPEPGLSLKTYVKTVQEEHDALAEVPNAFAYQRLLETEKAAYLVRQYFYSSLYDRISTRPFLNLIEKKWITYQILCGISDAHARQVYHGDIKTENIQVTSWNWAYVTDFASFKPTYLPEDNPADFSFFFDTSSRRTCYLAPERFYMPGSDIAKRMSELEWGQKCGELTAAMDMFSVGCVIAELFLEGTPIFSLSQLFKYRIGDYDPGPELDKIEDDDIKALVKHMIQLDPTKRYTAEQYLAEWRGAAFPQYFYTFLHQYISSVTDPHNHYVAQPSSPQADLADALNSTGIGLPPSAGNASTSPAKKTDADENIERVYHDFDKIAFFLGFYGEEPGYGDGDGSESGERKALVDLPSTAASTLLLPPTLNIPNYDSAAPHKKRRSQKTDDGALIFLSLICAMVRNTAYPSPKLMALDMFLAIGEHLADVIKLDRLVPYLVTMLQDDVALVKASAVKTLTQLLCMVESISPINARIFPEYILPAVREFATDPEILVRGTYATCIALLAETALRFLEMTQLLKADGAFAGAEADFEELDYEATYDSSLHELQSIIQEQVTTLLIDQESSVKRALLTNITSLCIFFGRQKANDVLLSHMITYLNDRDWMLRCSFFESIIGVGTFVGGRSLEEYILPLMRQALTDSEEFVVEKALNSLTSLAELGLFQKMKLWELAGIIAPLLCHPSIWIRYGAVAFVASAGKLLPPTDTWCIIYPLIRPFLKADIAEITELSILTNVKSPLARQVFEQAIVWANKTSPKSIFWKQARDRKGSLTGGIVAPKNALTQSSSTSTTSSATMRYAGSTSEKAYKSDDDDQYLERLRGLGMTPEDEEKMKAMREYMYKLSRTKLNVRSKLNEDGVVVDAGNLTLLDMGISHRTEFLTPIYFDDTSNLNLDAVIIHNDGARKSGSIRGSRRASVSSTATTRTTDPVLLDAALNRVASEARLYPHMIHKTASTSQIDLGHSVEPISEPPHGRHAQDPTSSADLPFAIPTPIPRKKQSSAESTSPNLSPSESSNYSSSAPTLDQNGIPVKFVRQSKSRMQLMTSSTPVEQTKALAETSMSIMNAIGTMEISVLKNSTIQIQEDDVAQAKENADKRPEMQVGPVIGGGMGGGVEIRRDGGSVYFSTSYEGSARHLKNLINRRTLEAFPNLMPELGPKLTTMMRHRRAPVKSGAPQSRSLQAWKPEGILVAHLAEHKASVNQICLAPDQNFFASCSDDGTVKIWDCSRLERNVTNRSRATYNQQGGHIKAMTFIENTYSIASASDNGSIHVFRVDYIGTSSTPKYGKCQTVRKYQLIDEYAVAILHYNTEPEDWNAETKSILLFATSQGNIYALDLRSMRVLWKLKNQSSHGVITSMVCDRRRAWLLVGTTRGILTLYDIRFQIALRSWVHPSKSRISRLLLHPSLGRGVIIAAGRNEVSVWNIGDKAECKEVFGVKDEKATGISLQTFKMSEPPADNDILRSTFTSHEVNLADNSVRAVICPPECNFMITGGSDRKIRFWDYKRVENSSVVLGLDIDEAKPKYSTQNFDELTFYYESQPSNRTAANNRRPQPYSSSSNSSRSVGMLTTNATSSTLVQQQQLLRNHLDSITDVKITEIPYPMLISGDRDGVIKVIA</sequence>
<evidence type="ECO:0000256" key="10">
    <source>
        <dbReference type="PROSITE-ProRule" id="PRU00221"/>
    </source>
</evidence>
<dbReference type="Proteomes" id="UP000274822">
    <property type="component" value="Unassembled WGS sequence"/>
</dbReference>
<feature type="region of interest" description="Disordered" evidence="11">
    <location>
        <begin position="1592"/>
        <end position="1617"/>
    </location>
</feature>
<keyword evidence="14" id="KW-1185">Reference proteome</keyword>
<dbReference type="Gene3D" id="1.25.10.10">
    <property type="entry name" value="Leucine-rich Repeat Variant"/>
    <property type="match status" value="2"/>
</dbReference>
<evidence type="ECO:0000256" key="11">
    <source>
        <dbReference type="SAM" id="MobiDB-lite"/>
    </source>
</evidence>
<dbReference type="GO" id="GO:0005524">
    <property type="term" value="F:ATP binding"/>
    <property type="evidence" value="ECO:0007669"/>
    <property type="project" value="UniProtKB-KW"/>
</dbReference>
<feature type="repeat" description="WD" evidence="10">
    <location>
        <begin position="1522"/>
        <end position="1563"/>
    </location>
</feature>
<feature type="region of interest" description="Disordered" evidence="11">
    <location>
        <begin position="836"/>
        <end position="857"/>
    </location>
</feature>
<evidence type="ECO:0000256" key="6">
    <source>
        <dbReference type="ARBA" id="ARBA00022741"/>
    </source>
</evidence>
<dbReference type="GO" id="GO:0004674">
    <property type="term" value="F:protein serine/threonine kinase activity"/>
    <property type="evidence" value="ECO:0007669"/>
    <property type="project" value="UniProtKB-KW"/>
</dbReference>
<keyword evidence="3 10" id="KW-0853">WD repeat</keyword>
<dbReference type="EC" id="2.7.11.1" evidence="1"/>
<proteinExistence type="predicted"/>
<dbReference type="GO" id="GO:0071561">
    <property type="term" value="C:nucleus-vacuole junction"/>
    <property type="evidence" value="ECO:0007669"/>
    <property type="project" value="TreeGrafter"/>
</dbReference>
<evidence type="ECO:0000259" key="12">
    <source>
        <dbReference type="PROSITE" id="PS50011"/>
    </source>
</evidence>
<dbReference type="PROSITE" id="PS50294">
    <property type="entry name" value="WD_REPEATS_REGION"/>
    <property type="match status" value="1"/>
</dbReference>
<reference evidence="13 14" key="1">
    <citation type="journal article" date="2018" name="New Phytol.">
        <title>Phylogenomics of Endogonaceae and evolution of mycorrhizas within Mucoromycota.</title>
        <authorList>
            <person name="Chang Y."/>
            <person name="Desiro A."/>
            <person name="Na H."/>
            <person name="Sandor L."/>
            <person name="Lipzen A."/>
            <person name="Clum A."/>
            <person name="Barry K."/>
            <person name="Grigoriev I.V."/>
            <person name="Martin F.M."/>
            <person name="Stajich J.E."/>
            <person name="Smith M.E."/>
            <person name="Bonito G."/>
            <person name="Spatafora J.W."/>
        </authorList>
    </citation>
    <scope>NUCLEOTIDE SEQUENCE [LARGE SCALE GENOMIC DNA]</scope>
    <source>
        <strain evidence="13 14">AD002</strain>
    </source>
</reference>
<dbReference type="GO" id="GO:0016236">
    <property type="term" value="P:macroautophagy"/>
    <property type="evidence" value="ECO:0007669"/>
    <property type="project" value="InterPro"/>
</dbReference>
<dbReference type="InterPro" id="IPR021133">
    <property type="entry name" value="HEAT_type_2"/>
</dbReference>
<dbReference type="GO" id="GO:0045324">
    <property type="term" value="P:late endosome to vacuole transport"/>
    <property type="evidence" value="ECO:0007669"/>
    <property type="project" value="InterPro"/>
</dbReference>
<feature type="repeat" description="HEAT" evidence="9">
    <location>
        <begin position="490"/>
        <end position="522"/>
    </location>
</feature>
<dbReference type="GO" id="GO:0005770">
    <property type="term" value="C:late endosome"/>
    <property type="evidence" value="ECO:0007669"/>
    <property type="project" value="TreeGrafter"/>
</dbReference>
<dbReference type="SMART" id="SM00320">
    <property type="entry name" value="WD40"/>
    <property type="match status" value="5"/>
</dbReference>
<keyword evidence="6" id="KW-0547">Nucleotide-binding</keyword>
<dbReference type="PROSITE" id="PS50077">
    <property type="entry name" value="HEAT_REPEAT"/>
    <property type="match status" value="1"/>
</dbReference>
<dbReference type="Gene3D" id="1.10.510.10">
    <property type="entry name" value="Transferase(Phosphotransferase) domain 1"/>
    <property type="match status" value="1"/>
</dbReference>
<feature type="region of interest" description="Disordered" evidence="11">
    <location>
        <begin position="339"/>
        <end position="364"/>
    </location>
</feature>